<accession>A0ACC1PG61</accession>
<protein>
    <submittedName>
        <fullName evidence="1">Uncharacterized protein</fullName>
    </submittedName>
</protein>
<evidence type="ECO:0000313" key="2">
    <source>
        <dbReference type="Proteomes" id="UP001144978"/>
    </source>
</evidence>
<proteinExistence type="predicted"/>
<evidence type="ECO:0000313" key="1">
    <source>
        <dbReference type="EMBL" id="KAJ2991444.1"/>
    </source>
</evidence>
<dbReference type="EMBL" id="JANSHE010002498">
    <property type="protein sequence ID" value="KAJ2991444.1"/>
    <property type="molecule type" value="Genomic_DNA"/>
</dbReference>
<gene>
    <name evidence="1" type="ORF">NUW54_g8190</name>
</gene>
<sequence>MNRDVPSFSLTVAYREFAKGQLCLLQRPVTLYSFLQKFCVVVLHDDGSIRGERSGHNAAFKEQGCTHLTLYEQNWVLITDHITSSLCIAGEYHGRREPGETGRPKRGYGRGGEEVLDFGLDLAQLSRKSGSSCSIFALSSSWKHLSTNMIRSFASTSITPALASLPSPSRLRLPTAAARSHLLHPRLPSRPLAPPPPLPQPLQPTVAISLHTLEFYHQLRRRQSSFSVQAMVKVLCALHNVTYAQHL</sequence>
<name>A0ACC1PG61_9APHY</name>
<dbReference type="Proteomes" id="UP001144978">
    <property type="component" value="Unassembled WGS sequence"/>
</dbReference>
<reference evidence="1" key="1">
    <citation type="submission" date="2022-08" db="EMBL/GenBank/DDBJ databases">
        <title>Genome Sequence of Pycnoporus sanguineus.</title>
        <authorList>
            <person name="Buettner E."/>
        </authorList>
    </citation>
    <scope>NUCLEOTIDE SEQUENCE</scope>
    <source>
        <strain evidence="1">CG-C14</strain>
    </source>
</reference>
<comment type="caution">
    <text evidence="1">The sequence shown here is derived from an EMBL/GenBank/DDBJ whole genome shotgun (WGS) entry which is preliminary data.</text>
</comment>
<keyword evidence="2" id="KW-1185">Reference proteome</keyword>
<organism evidence="1 2">
    <name type="scientific">Trametes sanguinea</name>
    <dbReference type="NCBI Taxonomy" id="158606"/>
    <lineage>
        <taxon>Eukaryota</taxon>
        <taxon>Fungi</taxon>
        <taxon>Dikarya</taxon>
        <taxon>Basidiomycota</taxon>
        <taxon>Agaricomycotina</taxon>
        <taxon>Agaricomycetes</taxon>
        <taxon>Polyporales</taxon>
        <taxon>Polyporaceae</taxon>
        <taxon>Trametes</taxon>
    </lineage>
</organism>